<sequence length="197" mass="22967">MTGPAGLVASNYDFQTRDDDAEKTISFREASMERDLGRLHRWLNEPHVLPYWQLDDPLPEFRRTLAGKLADDHQTLYVGHLDHVPMSYWESYWAADDDLADHYDAKPTDQGIHLLIGVPEFLGHGYAEPLLRAMTAFQFRHDETDRIVTEPDVRNDKVIYVFENCGFEPRRELSLEEKDALLMVCERERFETEVLGR</sequence>
<dbReference type="EMBL" id="FRAN01000001">
    <property type="protein sequence ID" value="SHK26378.1"/>
    <property type="molecule type" value="Genomic_DNA"/>
</dbReference>
<dbReference type="OrthoDB" id="258358at2157"/>
<evidence type="ECO:0000256" key="1">
    <source>
        <dbReference type="ARBA" id="ARBA00023251"/>
    </source>
</evidence>
<dbReference type="PANTHER" id="PTHR31438">
    <property type="entry name" value="LYSINE N-ACYLTRANSFERASE C17G9.06C-RELATED"/>
    <property type="match status" value="1"/>
</dbReference>
<dbReference type="InterPro" id="IPR019432">
    <property type="entry name" value="Acyltransferase_MbtK/IucB-like"/>
</dbReference>
<evidence type="ECO:0000313" key="6">
    <source>
        <dbReference type="Proteomes" id="UP000184203"/>
    </source>
</evidence>
<dbReference type="GO" id="GO:0019290">
    <property type="term" value="P:siderophore biosynthetic process"/>
    <property type="evidence" value="ECO:0007669"/>
    <property type="project" value="InterPro"/>
</dbReference>
<dbReference type="Proteomes" id="UP000003751">
    <property type="component" value="Unassembled WGS sequence"/>
</dbReference>
<proteinExistence type="predicted"/>
<dbReference type="STRING" id="797209.GCA_000376445_02977"/>
<feature type="domain" description="N-acetyltransferase" evidence="2">
    <location>
        <begin position="25"/>
        <end position="188"/>
    </location>
</feature>
<keyword evidence="1" id="KW-0046">Antibiotic resistance</keyword>
<accession>E7QXC5</accession>
<dbReference type="SMART" id="SM01006">
    <property type="entry name" value="AlcB"/>
    <property type="match status" value="1"/>
</dbReference>
<dbReference type="SUPFAM" id="SSF55729">
    <property type="entry name" value="Acyl-CoA N-acyltransferases (Nat)"/>
    <property type="match status" value="1"/>
</dbReference>
<dbReference type="RefSeq" id="WP_007981934.1">
    <property type="nucleotide sequence ID" value="NZ_AEMG01000019.1"/>
</dbReference>
<reference evidence="6" key="3">
    <citation type="submission" date="2016-11" db="EMBL/GenBank/DDBJ databases">
        <authorList>
            <person name="Varghese N."/>
            <person name="Submissions S."/>
        </authorList>
    </citation>
    <scope>NUCLEOTIDE SEQUENCE [LARGE SCALE GENOMIC DNA]</scope>
    <source>
        <strain evidence="6">DX253</strain>
    </source>
</reference>
<evidence type="ECO:0000259" key="2">
    <source>
        <dbReference type="PROSITE" id="PS51186"/>
    </source>
</evidence>
<dbReference type="PANTHER" id="PTHR31438:SF1">
    <property type="entry name" value="LYSINE N-ACYLTRANSFERASE C17G9.06C-RELATED"/>
    <property type="match status" value="1"/>
</dbReference>
<evidence type="ECO:0000313" key="5">
    <source>
        <dbReference type="Proteomes" id="UP000003751"/>
    </source>
</evidence>
<dbReference type="InterPro" id="IPR016181">
    <property type="entry name" value="Acyl_CoA_acyltransferase"/>
</dbReference>
<dbReference type="PROSITE" id="PS51186">
    <property type="entry name" value="GNAT"/>
    <property type="match status" value="1"/>
</dbReference>
<evidence type="ECO:0000313" key="4">
    <source>
        <dbReference type="EMBL" id="SHK26378.1"/>
    </source>
</evidence>
<evidence type="ECO:0000313" key="3">
    <source>
        <dbReference type="EMBL" id="EFW90928.1"/>
    </source>
</evidence>
<reference evidence="3 5" key="1">
    <citation type="journal article" date="2014" name="ISME J.">
        <title>Trehalose/2-sulfotrehalose biosynthesis and glycine-betaine uptake are widely spread mechanisms for osmoadaptation in the Halobacteriales.</title>
        <authorList>
            <person name="Youssef N.H."/>
            <person name="Savage-Ashlock K.N."/>
            <person name="McCully A.L."/>
            <person name="Luedtke B."/>
            <person name="Shaw E.I."/>
            <person name="Hoff W.D."/>
            <person name="Elshahed M.S."/>
        </authorList>
    </citation>
    <scope>NUCLEOTIDE SEQUENCE [LARGE SCALE GENOMIC DNA]</scope>
    <source>
        <strain evidence="3 5">DX253</strain>
    </source>
</reference>
<dbReference type="InterPro" id="IPR000182">
    <property type="entry name" value="GNAT_dom"/>
</dbReference>
<protein>
    <submittedName>
        <fullName evidence="4">Protein N-acetyltransferase, RimJ/RimL family</fullName>
    </submittedName>
    <submittedName>
        <fullName evidence="3">Siderophore biosynthesis protein, conserved region</fullName>
    </submittedName>
</protein>
<dbReference type="PATRIC" id="fig|797209.4.peg.3390"/>
<name>E7QXC5_HALPU</name>
<dbReference type="GO" id="GO:0046677">
    <property type="term" value="P:response to antibiotic"/>
    <property type="evidence" value="ECO:0007669"/>
    <property type="project" value="UniProtKB-KW"/>
</dbReference>
<gene>
    <name evidence="4" type="ORF">SAMN05444342_1143</name>
    <name evidence="3" type="ORF">ZOD2009_17318</name>
</gene>
<dbReference type="AlphaFoldDB" id="E7QXC5"/>
<dbReference type="Proteomes" id="UP000184203">
    <property type="component" value="Unassembled WGS sequence"/>
</dbReference>
<keyword evidence="6" id="KW-1185">Reference proteome</keyword>
<dbReference type="GO" id="GO:0016410">
    <property type="term" value="F:N-acyltransferase activity"/>
    <property type="evidence" value="ECO:0007669"/>
    <property type="project" value="TreeGrafter"/>
</dbReference>
<dbReference type="EMBL" id="AEMG01000019">
    <property type="protein sequence ID" value="EFW90928.1"/>
    <property type="molecule type" value="Genomic_DNA"/>
</dbReference>
<keyword evidence="4" id="KW-0808">Transferase</keyword>
<dbReference type="eggNOG" id="arCOG00842">
    <property type="taxonomic scope" value="Archaea"/>
</dbReference>
<dbReference type="Gene3D" id="3.40.630.30">
    <property type="match status" value="1"/>
</dbReference>
<organism evidence="3 5">
    <name type="scientific">Haladaptatus paucihalophilus DX253</name>
    <dbReference type="NCBI Taxonomy" id="797209"/>
    <lineage>
        <taxon>Archaea</taxon>
        <taxon>Methanobacteriati</taxon>
        <taxon>Methanobacteriota</taxon>
        <taxon>Stenosarchaea group</taxon>
        <taxon>Halobacteria</taxon>
        <taxon>Halobacteriales</taxon>
        <taxon>Haladaptataceae</taxon>
        <taxon>Haladaptatus</taxon>
    </lineage>
</organism>
<dbReference type="Pfam" id="PF13523">
    <property type="entry name" value="Acetyltransf_8"/>
    <property type="match status" value="1"/>
</dbReference>
<reference evidence="4" key="2">
    <citation type="submission" date="2016-11" db="EMBL/GenBank/DDBJ databases">
        <authorList>
            <person name="Jaros S."/>
            <person name="Januszkiewicz K."/>
            <person name="Wedrychowicz H."/>
        </authorList>
    </citation>
    <scope>NUCLEOTIDE SEQUENCE [LARGE SCALE GENOMIC DNA]</scope>
    <source>
        <strain evidence="4">DX253</strain>
    </source>
</reference>